<evidence type="ECO:0000313" key="9">
    <source>
        <dbReference type="Proteomes" id="UP001180845"/>
    </source>
</evidence>
<reference evidence="8" key="1">
    <citation type="submission" date="2023-07" db="EMBL/GenBank/DDBJ databases">
        <title>Sequencing the genomes of 1000 actinobacteria strains.</title>
        <authorList>
            <person name="Klenk H.-P."/>
        </authorList>
    </citation>
    <scope>NUCLEOTIDE SEQUENCE</scope>
    <source>
        <strain evidence="8">DSM 45977</strain>
    </source>
</reference>
<dbReference type="InterPro" id="IPR036962">
    <property type="entry name" value="Glyco_hydro_3_N_sf"/>
</dbReference>
<evidence type="ECO:0000256" key="4">
    <source>
        <dbReference type="ARBA" id="ARBA00022801"/>
    </source>
</evidence>
<comment type="similarity">
    <text evidence="2">Belongs to the glycosyl hydrolase 3 family.</text>
</comment>
<comment type="catalytic activity">
    <reaction evidence="1">
        <text>Hydrolysis of terminal non-reducing N-acetyl-D-hexosamine residues in N-acetyl-beta-D-hexosaminides.</text>
        <dbReference type="EC" id="3.2.1.52"/>
    </reaction>
</comment>
<feature type="domain" description="Pyridoxamine 5'-phosphate oxidase N-terminal" evidence="7">
    <location>
        <begin position="418"/>
        <end position="541"/>
    </location>
</feature>
<dbReference type="InterPro" id="IPR001764">
    <property type="entry name" value="Glyco_hydro_3_N"/>
</dbReference>
<evidence type="ECO:0000256" key="3">
    <source>
        <dbReference type="ARBA" id="ARBA00012663"/>
    </source>
</evidence>
<dbReference type="Pfam" id="PF00933">
    <property type="entry name" value="Glyco_hydro_3"/>
    <property type="match status" value="1"/>
</dbReference>
<dbReference type="GO" id="GO:0004563">
    <property type="term" value="F:beta-N-acetylhexosaminidase activity"/>
    <property type="evidence" value="ECO:0007669"/>
    <property type="project" value="UniProtKB-EC"/>
</dbReference>
<dbReference type="GO" id="GO:0009254">
    <property type="term" value="P:peptidoglycan turnover"/>
    <property type="evidence" value="ECO:0007669"/>
    <property type="project" value="TreeGrafter"/>
</dbReference>
<evidence type="ECO:0000259" key="7">
    <source>
        <dbReference type="Pfam" id="PF01243"/>
    </source>
</evidence>
<proteinExistence type="inferred from homology"/>
<name>A0AAE4CL05_9ACTN</name>
<sequence>MITRMSLLDKVGQLFVTYACGHTAETAHPRNRDEFGVDTPAEVIQRYRLGGLVHLSWTDSLYEPKQIAELSNGLQSAATTSGSGIPLLISTDQEQGSVTRIGPPATQLPGSMALGAGNSTEDAELAAAITGRELRAMGVNQNFAPVGDVNADLLNPVIGTRSFSSDPMTAARMTRAQVRGYQDSAPAGSTVSATVKHFPGHGDTRTDSHASLPIIDHSRSQWERFDAPPFREAIAEGADAIMTAHLVLPHLDDSGKPATLSPTVLTGMLRTELGFNGVIITDSLRMGAVRDLYPAAEIPVRALQAGADQLLMPRDLHEAVTGVLDAMRSGELSEKRIDASVERILAMKARRGVLEDPFVDVARVEHVVGAPWHEQQARRFTGRCPRTSSAEPRRAFRHRLALSALSPRRKGATVSVVPQELQDIMTKRSFAHVATIGPKGEPQSNPVWVDWDGEYLKFSQTTTRQKYRNLQRDSRIAVSVHDPEQPYRYLEVRGKVARIDDDPDNGFINKMAKKYTDADEYPYHQPGDHRVVVYIQPEHTTQM</sequence>
<dbReference type="InterPro" id="IPR011576">
    <property type="entry name" value="Pyridox_Oxase_N"/>
</dbReference>
<dbReference type="SUPFAM" id="SSF51445">
    <property type="entry name" value="(Trans)glycosidases"/>
    <property type="match status" value="1"/>
</dbReference>
<comment type="caution">
    <text evidence="8">The sequence shown here is derived from an EMBL/GenBank/DDBJ whole genome shotgun (WGS) entry which is preliminary data.</text>
</comment>
<keyword evidence="9" id="KW-1185">Reference proteome</keyword>
<dbReference type="PANTHER" id="PTHR30480">
    <property type="entry name" value="BETA-HEXOSAMINIDASE-RELATED"/>
    <property type="match status" value="1"/>
</dbReference>
<dbReference type="Gene3D" id="2.30.110.10">
    <property type="entry name" value="Electron Transport, Fmn-binding Protein, Chain A"/>
    <property type="match status" value="1"/>
</dbReference>
<evidence type="ECO:0000259" key="6">
    <source>
        <dbReference type="Pfam" id="PF00933"/>
    </source>
</evidence>
<accession>A0AAE4CL05</accession>
<protein>
    <recommendedName>
        <fullName evidence="3">beta-N-acetylhexosaminidase</fullName>
        <ecNumber evidence="3">3.2.1.52</ecNumber>
    </recommendedName>
</protein>
<dbReference type="InterPro" id="IPR050226">
    <property type="entry name" value="NagZ_Beta-hexosaminidase"/>
</dbReference>
<dbReference type="Pfam" id="PF01243">
    <property type="entry name" value="PNPOx_N"/>
    <property type="match status" value="1"/>
</dbReference>
<dbReference type="InterPro" id="IPR019920">
    <property type="entry name" value="F420-binding_dom_put"/>
</dbReference>
<gene>
    <name evidence="8" type="ORF">JOF55_001901</name>
</gene>
<dbReference type="Proteomes" id="UP001180845">
    <property type="component" value="Unassembled WGS sequence"/>
</dbReference>
<dbReference type="NCBIfam" id="TIGR03618">
    <property type="entry name" value="Rv1155_F420"/>
    <property type="match status" value="1"/>
</dbReference>
<dbReference type="InterPro" id="IPR012349">
    <property type="entry name" value="Split_barrel_FMN-bd"/>
</dbReference>
<evidence type="ECO:0000256" key="5">
    <source>
        <dbReference type="ARBA" id="ARBA00023295"/>
    </source>
</evidence>
<feature type="domain" description="Glycoside hydrolase family 3 N-terminal" evidence="6">
    <location>
        <begin position="38"/>
        <end position="346"/>
    </location>
</feature>
<dbReference type="InterPro" id="IPR017853">
    <property type="entry name" value="GH"/>
</dbReference>
<evidence type="ECO:0000313" key="8">
    <source>
        <dbReference type="EMBL" id="MDR7301720.1"/>
    </source>
</evidence>
<dbReference type="AlphaFoldDB" id="A0AAE4CL05"/>
<dbReference type="PANTHER" id="PTHR30480:SF13">
    <property type="entry name" value="BETA-HEXOSAMINIDASE"/>
    <property type="match status" value="1"/>
</dbReference>
<keyword evidence="5" id="KW-0326">Glycosidase</keyword>
<dbReference type="RefSeq" id="WP_310272614.1">
    <property type="nucleotide sequence ID" value="NZ_JAVDXW010000001.1"/>
</dbReference>
<keyword evidence="4" id="KW-0378">Hydrolase</keyword>
<evidence type="ECO:0000256" key="2">
    <source>
        <dbReference type="ARBA" id="ARBA00005336"/>
    </source>
</evidence>
<organism evidence="8 9">
    <name type="scientific">Haloactinomyces albus</name>
    <dbReference type="NCBI Taxonomy" id="1352928"/>
    <lineage>
        <taxon>Bacteria</taxon>
        <taxon>Bacillati</taxon>
        <taxon>Actinomycetota</taxon>
        <taxon>Actinomycetes</taxon>
        <taxon>Actinopolysporales</taxon>
        <taxon>Actinopolysporaceae</taxon>
        <taxon>Haloactinomyces</taxon>
    </lineage>
</organism>
<dbReference type="GO" id="GO:0005975">
    <property type="term" value="P:carbohydrate metabolic process"/>
    <property type="evidence" value="ECO:0007669"/>
    <property type="project" value="InterPro"/>
</dbReference>
<evidence type="ECO:0000256" key="1">
    <source>
        <dbReference type="ARBA" id="ARBA00001231"/>
    </source>
</evidence>
<dbReference type="SUPFAM" id="SSF50475">
    <property type="entry name" value="FMN-binding split barrel"/>
    <property type="match status" value="1"/>
</dbReference>
<dbReference type="Gene3D" id="3.20.20.300">
    <property type="entry name" value="Glycoside hydrolase, family 3, N-terminal domain"/>
    <property type="match status" value="1"/>
</dbReference>
<dbReference type="EMBL" id="JAVDXW010000001">
    <property type="protein sequence ID" value="MDR7301720.1"/>
    <property type="molecule type" value="Genomic_DNA"/>
</dbReference>
<dbReference type="EC" id="3.2.1.52" evidence="3"/>